<dbReference type="InterPro" id="IPR003141">
    <property type="entry name" value="Pol/His_phosphatase_N"/>
</dbReference>
<dbReference type="GO" id="GO:0004534">
    <property type="term" value="F:5'-3' RNA exonuclease activity"/>
    <property type="evidence" value="ECO:0007669"/>
    <property type="project" value="TreeGrafter"/>
</dbReference>
<proteinExistence type="predicted"/>
<reference evidence="2 3" key="1">
    <citation type="submission" date="2019-08" db="EMBL/GenBank/DDBJ databases">
        <title>In-depth cultivation of the pig gut microbiome towards novel bacterial diversity and tailored functional studies.</title>
        <authorList>
            <person name="Wylensek D."/>
            <person name="Hitch T.C.A."/>
            <person name="Clavel T."/>
        </authorList>
    </citation>
    <scope>NUCLEOTIDE SEQUENCE [LARGE SCALE GENOMIC DNA]</scope>
    <source>
        <strain evidence="2 3">RF-GAM-744-WT-7</strain>
    </source>
</reference>
<dbReference type="PANTHER" id="PTHR42924:SF3">
    <property type="entry name" value="POLYMERASE_HISTIDINOL PHOSPHATASE N-TERMINAL DOMAIN-CONTAINING PROTEIN"/>
    <property type="match status" value="1"/>
</dbReference>
<dbReference type="PANTHER" id="PTHR42924">
    <property type="entry name" value="EXONUCLEASE"/>
    <property type="match status" value="1"/>
</dbReference>
<dbReference type="Gene3D" id="1.10.150.650">
    <property type="match status" value="1"/>
</dbReference>
<dbReference type="EMBL" id="VUMY01000021">
    <property type="protein sequence ID" value="MST50499.1"/>
    <property type="molecule type" value="Genomic_DNA"/>
</dbReference>
<organism evidence="2 3">
    <name type="scientific">Mobiluncus porci</name>
    <dbReference type="NCBI Taxonomy" id="2652278"/>
    <lineage>
        <taxon>Bacteria</taxon>
        <taxon>Bacillati</taxon>
        <taxon>Actinomycetota</taxon>
        <taxon>Actinomycetes</taxon>
        <taxon>Actinomycetales</taxon>
        <taxon>Actinomycetaceae</taxon>
        <taxon>Mobiluncus</taxon>
    </lineage>
</organism>
<evidence type="ECO:0000259" key="1">
    <source>
        <dbReference type="SMART" id="SM00481"/>
    </source>
</evidence>
<dbReference type="SMART" id="SM00481">
    <property type="entry name" value="POLIIIAc"/>
    <property type="match status" value="1"/>
</dbReference>
<protein>
    <submittedName>
        <fullName evidence="2">PHP domain-containing protein</fullName>
    </submittedName>
</protein>
<dbReference type="AlphaFoldDB" id="A0A7K0K4Y5"/>
<dbReference type="Proteomes" id="UP000442535">
    <property type="component" value="Unassembled WGS sequence"/>
</dbReference>
<evidence type="ECO:0000313" key="2">
    <source>
        <dbReference type="EMBL" id="MST50499.1"/>
    </source>
</evidence>
<dbReference type="InterPro" id="IPR016195">
    <property type="entry name" value="Pol/histidinol_Pase-like"/>
</dbReference>
<gene>
    <name evidence="2" type="ORF">FYJ63_09755</name>
</gene>
<accession>A0A7K0K4Y5</accession>
<dbReference type="GO" id="GO:0035312">
    <property type="term" value="F:5'-3' DNA exonuclease activity"/>
    <property type="evidence" value="ECO:0007669"/>
    <property type="project" value="TreeGrafter"/>
</dbReference>
<comment type="caution">
    <text evidence="2">The sequence shown here is derived from an EMBL/GenBank/DDBJ whole genome shotgun (WGS) entry which is preliminary data.</text>
</comment>
<keyword evidence="3" id="KW-1185">Reference proteome</keyword>
<dbReference type="RefSeq" id="WP_154546229.1">
    <property type="nucleotide sequence ID" value="NZ_VUMY01000021.1"/>
</dbReference>
<name>A0A7K0K4Y5_9ACTO</name>
<dbReference type="InterPro" id="IPR052018">
    <property type="entry name" value="PHP_domain"/>
</dbReference>
<evidence type="ECO:0000313" key="3">
    <source>
        <dbReference type="Proteomes" id="UP000442535"/>
    </source>
</evidence>
<feature type="domain" description="Polymerase/histidinol phosphatase N-terminal" evidence="1">
    <location>
        <begin position="5"/>
        <end position="76"/>
    </location>
</feature>
<dbReference type="Pfam" id="PF02811">
    <property type="entry name" value="PHP"/>
    <property type="match status" value="1"/>
</dbReference>
<sequence>MALRIDPHVHSALSDGTDSPRELLEKAVAVGLDVIGAMDHDTFDHWDAFRKAHAEMLAVGGNPPAIILGSEVSTSVNHAPIHLLAYLPDPSRGNIAAVLKNAHHDRLARMKRMVAKINVDYPLTWEDVEAEITGLTPGRPHIGDALVRKGYFPTRQEAFEKALNPGSPYYVFRPNIDTFEVVEATLADGGVPVIAHPFSKGRAKHVLAPEVVRDLAKAGVKGIEVNHREMVGEARQLAWDLAQELGLFVSGASDYHGTGKPNRLGENTMPEESLRIILELGVVPLLGSIEFTER</sequence>
<dbReference type="Gene3D" id="3.20.20.140">
    <property type="entry name" value="Metal-dependent hydrolases"/>
    <property type="match status" value="1"/>
</dbReference>
<dbReference type="SUPFAM" id="SSF89550">
    <property type="entry name" value="PHP domain-like"/>
    <property type="match status" value="1"/>
</dbReference>
<dbReference type="InterPro" id="IPR004013">
    <property type="entry name" value="PHP_dom"/>
</dbReference>